<keyword evidence="5" id="KW-1185">Reference proteome</keyword>
<dbReference type="PANTHER" id="PTHR43308">
    <property type="entry name" value="OUTER MEMBRANE PROTEIN ALPHA-RELATED"/>
    <property type="match status" value="1"/>
</dbReference>
<accession>A0A348AKI5</accession>
<reference evidence="4 5" key="1">
    <citation type="journal article" date="2018" name="Int. J. Syst. Evol. Microbiol.">
        <title>Methylomusa anaerophila gen. nov., sp. nov., an anaerobic methanol-utilizing bacterium isolated from a microbial fuel cell.</title>
        <authorList>
            <person name="Amano N."/>
            <person name="Yamamuro A."/>
            <person name="Miyahara M."/>
            <person name="Kouzuma A."/>
            <person name="Abe T."/>
            <person name="Watanabe K."/>
        </authorList>
    </citation>
    <scope>NUCLEOTIDE SEQUENCE [LARGE SCALE GENOMIC DNA]</scope>
    <source>
        <strain evidence="4 5">MMFC1</strain>
    </source>
</reference>
<feature type="signal peptide" evidence="2">
    <location>
        <begin position="1"/>
        <end position="24"/>
    </location>
</feature>
<evidence type="ECO:0000256" key="2">
    <source>
        <dbReference type="SAM" id="SignalP"/>
    </source>
</evidence>
<evidence type="ECO:0000313" key="5">
    <source>
        <dbReference type="Proteomes" id="UP000276437"/>
    </source>
</evidence>
<sequence length="421" mass="45035">MNKRLLKAAVATALTVAFAVPAFAAPAASTTSTSPTPASPAPASVTPASPSSASANFFTDVPAKHWSYDAVNKLAKAGVITGYGDGTFKGDKTVTRYEMAAIVASAMQKNLNGDQKEAVDKLSQEFAAELESMGIRVDNLETKVDNMVKISGDARVRYFNTENASDTTDYRARVSFDGKVNDSLKFNARLSSGNTDSDAAANTVKFDTANVTFDVIGLTNTIGRQDIKLGTGFLIDTQMNGITAKAGDLRLFGGRATSNAGKLADGTTDYPASERVYGAEYGFNVGNAKVNVDYMKNASNEDEFFGANTAFKLTDGLSANAEYFQNDDKDASAAAYGLKFDNIGLAATYRDVEANAYTGYSTLNNTSFYGAMSANGFKGMEYQYDRDLVKNVNLIVKYQDFETQNGTKLDNRTSAVVNVKF</sequence>
<dbReference type="PANTHER" id="PTHR43308:SF1">
    <property type="entry name" value="OUTER MEMBRANE PROTEIN ALPHA"/>
    <property type="match status" value="1"/>
</dbReference>
<feature type="chain" id="PRO_5016658924" evidence="2">
    <location>
        <begin position="25"/>
        <end position="421"/>
    </location>
</feature>
<protein>
    <submittedName>
        <fullName evidence="4">Outer membrane protein alpha</fullName>
    </submittedName>
</protein>
<name>A0A348AKI5_9FIRM</name>
<feature type="region of interest" description="Disordered" evidence="1">
    <location>
        <begin position="29"/>
        <end position="49"/>
    </location>
</feature>
<dbReference type="SUPFAM" id="SSF56935">
    <property type="entry name" value="Porins"/>
    <property type="match status" value="1"/>
</dbReference>
<dbReference type="Proteomes" id="UP000276437">
    <property type="component" value="Chromosome"/>
</dbReference>
<dbReference type="Pfam" id="PF00395">
    <property type="entry name" value="SLH"/>
    <property type="match status" value="1"/>
</dbReference>
<gene>
    <name evidence="4" type="primary">omp-alpha_3</name>
    <name evidence="4" type="ORF">MAMMFC1_02267</name>
</gene>
<dbReference type="EMBL" id="AP018449">
    <property type="protein sequence ID" value="BBB91583.1"/>
    <property type="molecule type" value="Genomic_DNA"/>
</dbReference>
<evidence type="ECO:0000256" key="1">
    <source>
        <dbReference type="SAM" id="MobiDB-lite"/>
    </source>
</evidence>
<dbReference type="InterPro" id="IPR001119">
    <property type="entry name" value="SLH_dom"/>
</dbReference>
<dbReference type="AlphaFoldDB" id="A0A348AKI5"/>
<proteinExistence type="predicted"/>
<organism evidence="4 5">
    <name type="scientific">Methylomusa anaerophila</name>
    <dbReference type="NCBI Taxonomy" id="1930071"/>
    <lineage>
        <taxon>Bacteria</taxon>
        <taxon>Bacillati</taxon>
        <taxon>Bacillota</taxon>
        <taxon>Negativicutes</taxon>
        <taxon>Selenomonadales</taxon>
        <taxon>Sporomusaceae</taxon>
        <taxon>Methylomusa</taxon>
    </lineage>
</organism>
<dbReference type="InterPro" id="IPR051465">
    <property type="entry name" value="Cell_Envelope_Struct_Comp"/>
</dbReference>
<evidence type="ECO:0000313" key="4">
    <source>
        <dbReference type="EMBL" id="BBB91583.1"/>
    </source>
</evidence>
<dbReference type="RefSeq" id="WP_126308580.1">
    <property type="nucleotide sequence ID" value="NZ_AP018449.1"/>
</dbReference>
<dbReference type="OrthoDB" id="5845122at2"/>
<dbReference type="PROSITE" id="PS51272">
    <property type="entry name" value="SLH"/>
    <property type="match status" value="1"/>
</dbReference>
<dbReference type="KEGG" id="mana:MAMMFC1_02267"/>
<keyword evidence="2" id="KW-0732">Signal</keyword>
<evidence type="ECO:0000259" key="3">
    <source>
        <dbReference type="PROSITE" id="PS51272"/>
    </source>
</evidence>
<feature type="domain" description="SLH" evidence="3">
    <location>
        <begin position="54"/>
        <end position="117"/>
    </location>
</feature>